<comment type="subcellular location">
    <subcellularLocation>
        <location evidence="1">Lipid droplet</location>
    </subcellularLocation>
</comment>
<sequence>MQHPPFLSSVRQVNESLFSGAFTHSYKLAKGQSYVIYAPARQRVTTLVFFLTGNPGLLPVYQPFIQTLASSSPNLTVFGHAALGHGSEVPTPPKSALTLNAQIDANVELLDSLLTWVDKDTKVVLCGHSVGTWIMCEVAKRRPERVDALFLITPTLCKIANTPNGRWQYYLFSPVGQAILPICARLLQPIAAYIAPRTLPPTIQANVDPAHYEIAKIQAAAFISNPKILKSALILAWGEMFQIAELDREFLQQNRDKIFCFFAKTDNWVGDSRAEVEAALGLSEGQTSHARVIAGEPGIPHAFAFEHNVQVAEICIRWLRESVWRADGQAPIGPEEIESQVTPRGFVDEATM</sequence>
<proteinExistence type="inferred from homology"/>
<dbReference type="AlphaFoldDB" id="A0A167J4I7"/>
<keyword evidence="4 5" id="KW-0378">Hydrolase</keyword>
<dbReference type="PANTHER" id="PTHR13390:SF0">
    <property type="entry name" value="LIPID DROPLET-ASSOCIATED HYDROLASE"/>
    <property type="match status" value="1"/>
</dbReference>
<evidence type="ECO:0000256" key="4">
    <source>
        <dbReference type="ARBA" id="ARBA00022801"/>
    </source>
</evidence>
<organism evidence="5 6">
    <name type="scientific">Calocera viscosa (strain TUFC12733)</name>
    <dbReference type="NCBI Taxonomy" id="1330018"/>
    <lineage>
        <taxon>Eukaryota</taxon>
        <taxon>Fungi</taxon>
        <taxon>Dikarya</taxon>
        <taxon>Basidiomycota</taxon>
        <taxon>Agaricomycotina</taxon>
        <taxon>Dacrymycetes</taxon>
        <taxon>Dacrymycetales</taxon>
        <taxon>Dacrymycetaceae</taxon>
        <taxon>Calocera</taxon>
    </lineage>
</organism>
<dbReference type="GO" id="GO:0019915">
    <property type="term" value="P:lipid storage"/>
    <property type="evidence" value="ECO:0007669"/>
    <property type="project" value="InterPro"/>
</dbReference>
<dbReference type="OrthoDB" id="448051at2759"/>
<gene>
    <name evidence="5" type="ORF">CALVIDRAFT_540229</name>
</gene>
<name>A0A167J4I7_CALVF</name>
<dbReference type="Gene3D" id="3.40.50.1820">
    <property type="entry name" value="alpha/beta hydrolase"/>
    <property type="match status" value="1"/>
</dbReference>
<evidence type="ECO:0000313" key="6">
    <source>
        <dbReference type="Proteomes" id="UP000076738"/>
    </source>
</evidence>
<comment type="similarity">
    <text evidence="2">Belongs to the AB hydrolase superfamily. LDAH family.</text>
</comment>
<protein>
    <submittedName>
        <fullName evidence="5">Alpha/beta-hydrolase</fullName>
    </submittedName>
</protein>
<dbReference type="Pfam" id="PF10230">
    <property type="entry name" value="LIDHydrolase"/>
    <property type="match status" value="1"/>
</dbReference>
<dbReference type="SUPFAM" id="SSF53474">
    <property type="entry name" value="alpha/beta-Hydrolases"/>
    <property type="match status" value="1"/>
</dbReference>
<dbReference type="GO" id="GO:0005811">
    <property type="term" value="C:lipid droplet"/>
    <property type="evidence" value="ECO:0007669"/>
    <property type="project" value="UniProtKB-SubCell"/>
</dbReference>
<dbReference type="EMBL" id="KV417303">
    <property type="protein sequence ID" value="KZO93242.1"/>
    <property type="molecule type" value="Genomic_DNA"/>
</dbReference>
<evidence type="ECO:0000313" key="5">
    <source>
        <dbReference type="EMBL" id="KZO93242.1"/>
    </source>
</evidence>
<dbReference type="PANTHER" id="PTHR13390">
    <property type="entry name" value="LIPASE"/>
    <property type="match status" value="1"/>
</dbReference>
<dbReference type="GO" id="GO:0016298">
    <property type="term" value="F:lipase activity"/>
    <property type="evidence" value="ECO:0007669"/>
    <property type="project" value="InterPro"/>
</dbReference>
<evidence type="ECO:0000256" key="2">
    <source>
        <dbReference type="ARBA" id="ARBA00008300"/>
    </source>
</evidence>
<evidence type="ECO:0000256" key="3">
    <source>
        <dbReference type="ARBA" id="ARBA00022677"/>
    </source>
</evidence>
<dbReference type="InterPro" id="IPR029058">
    <property type="entry name" value="AB_hydrolase_fold"/>
</dbReference>
<keyword evidence="3" id="KW-0551">Lipid droplet</keyword>
<reference evidence="5 6" key="1">
    <citation type="journal article" date="2016" name="Mol. Biol. Evol.">
        <title>Comparative Genomics of Early-Diverging Mushroom-Forming Fungi Provides Insights into the Origins of Lignocellulose Decay Capabilities.</title>
        <authorList>
            <person name="Nagy L.G."/>
            <person name="Riley R."/>
            <person name="Tritt A."/>
            <person name="Adam C."/>
            <person name="Daum C."/>
            <person name="Floudas D."/>
            <person name="Sun H."/>
            <person name="Yadav J.S."/>
            <person name="Pangilinan J."/>
            <person name="Larsson K.H."/>
            <person name="Matsuura K."/>
            <person name="Barry K."/>
            <person name="Labutti K."/>
            <person name="Kuo R."/>
            <person name="Ohm R.A."/>
            <person name="Bhattacharya S.S."/>
            <person name="Shirouzu T."/>
            <person name="Yoshinaga Y."/>
            <person name="Martin F.M."/>
            <person name="Grigoriev I.V."/>
            <person name="Hibbett D.S."/>
        </authorList>
    </citation>
    <scope>NUCLEOTIDE SEQUENCE [LARGE SCALE GENOMIC DNA]</scope>
    <source>
        <strain evidence="5 6">TUFC12733</strain>
    </source>
</reference>
<keyword evidence="6" id="KW-1185">Reference proteome</keyword>
<dbReference type="InterPro" id="IPR019363">
    <property type="entry name" value="LDAH"/>
</dbReference>
<dbReference type="Proteomes" id="UP000076738">
    <property type="component" value="Unassembled WGS sequence"/>
</dbReference>
<accession>A0A167J4I7</accession>
<evidence type="ECO:0000256" key="1">
    <source>
        <dbReference type="ARBA" id="ARBA00004502"/>
    </source>
</evidence>